<sequence>GRRKDRVSAVAKQCAEASPTGAKALDVVADVTNDNDCRRLVSDTIKTFKKLDILVNNAGRGVGSSIRDGDILDKYELIMNTNLRSVVRLTHLCVEHLEKTKGNIVNMSSVMAIKPKGLFCYLMSMAALDMSTKCVALELAPKGIRANVVNLGPVNTEAMRVRLKI</sequence>
<dbReference type="EMBL" id="OC927613">
    <property type="protein sequence ID" value="CAD7657322.1"/>
    <property type="molecule type" value="Genomic_DNA"/>
</dbReference>
<dbReference type="SUPFAM" id="SSF51735">
    <property type="entry name" value="NAD(P)-binding Rossmann-fold domains"/>
    <property type="match status" value="1"/>
</dbReference>
<dbReference type="OrthoDB" id="6512284at2759"/>
<dbReference type="Proteomes" id="UP000728032">
    <property type="component" value="Unassembled WGS sequence"/>
</dbReference>
<gene>
    <name evidence="1" type="ORF">ONB1V03_LOCUS13952</name>
</gene>
<dbReference type="Gene3D" id="3.40.50.720">
    <property type="entry name" value="NAD(P)-binding Rossmann-like Domain"/>
    <property type="match status" value="1"/>
</dbReference>
<accession>A0A7R9MC64</accession>
<evidence type="ECO:0008006" key="3">
    <source>
        <dbReference type="Google" id="ProtNLM"/>
    </source>
</evidence>
<dbReference type="AlphaFoldDB" id="A0A7R9MC64"/>
<dbReference type="Pfam" id="PF00106">
    <property type="entry name" value="adh_short"/>
    <property type="match status" value="1"/>
</dbReference>
<organism evidence="1">
    <name type="scientific">Oppiella nova</name>
    <dbReference type="NCBI Taxonomy" id="334625"/>
    <lineage>
        <taxon>Eukaryota</taxon>
        <taxon>Metazoa</taxon>
        <taxon>Ecdysozoa</taxon>
        <taxon>Arthropoda</taxon>
        <taxon>Chelicerata</taxon>
        <taxon>Arachnida</taxon>
        <taxon>Acari</taxon>
        <taxon>Acariformes</taxon>
        <taxon>Sarcoptiformes</taxon>
        <taxon>Oribatida</taxon>
        <taxon>Brachypylina</taxon>
        <taxon>Oppioidea</taxon>
        <taxon>Oppiidae</taxon>
        <taxon>Oppiella</taxon>
    </lineage>
</organism>
<feature type="non-terminal residue" evidence="1">
    <location>
        <position position="1"/>
    </location>
</feature>
<dbReference type="InterPro" id="IPR002347">
    <property type="entry name" value="SDR_fam"/>
</dbReference>
<dbReference type="PANTHER" id="PTHR43975">
    <property type="entry name" value="ZGC:101858"/>
    <property type="match status" value="1"/>
</dbReference>
<dbReference type="PRINTS" id="PR00081">
    <property type="entry name" value="GDHRDH"/>
</dbReference>
<dbReference type="PANTHER" id="PTHR43975:SF2">
    <property type="entry name" value="EG:BACR7A4.14 PROTEIN-RELATED"/>
    <property type="match status" value="1"/>
</dbReference>
<evidence type="ECO:0000313" key="2">
    <source>
        <dbReference type="Proteomes" id="UP000728032"/>
    </source>
</evidence>
<dbReference type="PRINTS" id="PR00080">
    <property type="entry name" value="SDRFAMILY"/>
</dbReference>
<keyword evidence="2" id="KW-1185">Reference proteome</keyword>
<protein>
    <recommendedName>
        <fullName evidence="3">Short-chain dehydrogenase</fullName>
    </recommendedName>
</protein>
<reference evidence="1" key="1">
    <citation type="submission" date="2020-11" db="EMBL/GenBank/DDBJ databases">
        <authorList>
            <person name="Tran Van P."/>
        </authorList>
    </citation>
    <scope>NUCLEOTIDE SEQUENCE</scope>
</reference>
<feature type="non-terminal residue" evidence="1">
    <location>
        <position position="165"/>
    </location>
</feature>
<dbReference type="EMBL" id="CAJPVJ010012788">
    <property type="protein sequence ID" value="CAG2174508.1"/>
    <property type="molecule type" value="Genomic_DNA"/>
</dbReference>
<name>A0A7R9MC64_9ACAR</name>
<dbReference type="InterPro" id="IPR036291">
    <property type="entry name" value="NAD(P)-bd_dom_sf"/>
</dbReference>
<proteinExistence type="predicted"/>
<evidence type="ECO:0000313" key="1">
    <source>
        <dbReference type="EMBL" id="CAD7657322.1"/>
    </source>
</evidence>